<sequence length="123" mass="12615">MTATWTGPPPPELIFVTTERAAAGCRVSVVGEVDCSTAPRLTESIDAVLATGPAELVVDLAGVSFLDSAGLHALVTAHGRAEQQGIRMRVLVGTRAVLRPIQVTGLEAVLGVEYVEPGAGSPA</sequence>
<dbReference type="AlphaFoldDB" id="A0A1H8VKD1"/>
<accession>A0A1H8VKD1</accession>
<organism evidence="4 5">
    <name type="scientific">Trujillonella endophytica</name>
    <dbReference type="NCBI Taxonomy" id="673521"/>
    <lineage>
        <taxon>Bacteria</taxon>
        <taxon>Bacillati</taxon>
        <taxon>Actinomycetota</taxon>
        <taxon>Actinomycetes</taxon>
        <taxon>Geodermatophilales</taxon>
        <taxon>Geodermatophilaceae</taxon>
        <taxon>Trujillonella</taxon>
    </lineage>
</organism>
<evidence type="ECO:0000256" key="1">
    <source>
        <dbReference type="ARBA" id="ARBA00009013"/>
    </source>
</evidence>
<dbReference type="Proteomes" id="UP000198960">
    <property type="component" value="Unassembled WGS sequence"/>
</dbReference>
<dbReference type="PANTHER" id="PTHR33495:SF2">
    <property type="entry name" value="ANTI-SIGMA FACTOR ANTAGONIST TM_1081-RELATED"/>
    <property type="match status" value="1"/>
</dbReference>
<evidence type="ECO:0000313" key="5">
    <source>
        <dbReference type="Proteomes" id="UP000198960"/>
    </source>
</evidence>
<dbReference type="GO" id="GO:0043856">
    <property type="term" value="F:anti-sigma factor antagonist activity"/>
    <property type="evidence" value="ECO:0007669"/>
    <property type="project" value="InterPro"/>
</dbReference>
<dbReference type="PROSITE" id="PS50801">
    <property type="entry name" value="STAS"/>
    <property type="match status" value="1"/>
</dbReference>
<dbReference type="STRING" id="673521.SAMN05660991_03615"/>
<evidence type="ECO:0000256" key="2">
    <source>
        <dbReference type="RuleBase" id="RU003749"/>
    </source>
</evidence>
<keyword evidence="5" id="KW-1185">Reference proteome</keyword>
<reference evidence="5" key="1">
    <citation type="submission" date="2016-10" db="EMBL/GenBank/DDBJ databases">
        <authorList>
            <person name="Varghese N."/>
            <person name="Submissions S."/>
        </authorList>
    </citation>
    <scope>NUCLEOTIDE SEQUENCE [LARGE SCALE GENOMIC DNA]</scope>
    <source>
        <strain evidence="5">DSM 45413</strain>
    </source>
</reference>
<dbReference type="InterPro" id="IPR036513">
    <property type="entry name" value="STAS_dom_sf"/>
</dbReference>
<dbReference type="Gene3D" id="3.30.750.24">
    <property type="entry name" value="STAS domain"/>
    <property type="match status" value="1"/>
</dbReference>
<dbReference type="NCBIfam" id="TIGR00377">
    <property type="entry name" value="ant_ant_sig"/>
    <property type="match status" value="1"/>
</dbReference>
<comment type="similarity">
    <text evidence="1 2">Belongs to the anti-sigma-factor antagonist family.</text>
</comment>
<dbReference type="Pfam" id="PF01740">
    <property type="entry name" value="STAS"/>
    <property type="match status" value="1"/>
</dbReference>
<dbReference type="InterPro" id="IPR002645">
    <property type="entry name" value="STAS_dom"/>
</dbReference>
<dbReference type="CDD" id="cd07043">
    <property type="entry name" value="STAS_anti-anti-sigma_factors"/>
    <property type="match status" value="1"/>
</dbReference>
<dbReference type="SUPFAM" id="SSF52091">
    <property type="entry name" value="SpoIIaa-like"/>
    <property type="match status" value="1"/>
</dbReference>
<feature type="domain" description="STAS" evidence="3">
    <location>
        <begin position="27"/>
        <end position="123"/>
    </location>
</feature>
<dbReference type="EMBL" id="FOEE01000012">
    <property type="protein sequence ID" value="SEP15687.1"/>
    <property type="molecule type" value="Genomic_DNA"/>
</dbReference>
<name>A0A1H8VKD1_9ACTN</name>
<evidence type="ECO:0000259" key="3">
    <source>
        <dbReference type="PROSITE" id="PS50801"/>
    </source>
</evidence>
<gene>
    <name evidence="4" type="ORF">SAMN05660991_03615</name>
</gene>
<dbReference type="PANTHER" id="PTHR33495">
    <property type="entry name" value="ANTI-SIGMA FACTOR ANTAGONIST TM_1081-RELATED-RELATED"/>
    <property type="match status" value="1"/>
</dbReference>
<dbReference type="InterPro" id="IPR003658">
    <property type="entry name" value="Anti-sigma_ant"/>
</dbReference>
<protein>
    <recommendedName>
        <fullName evidence="2">Anti-sigma factor antagonist</fullName>
    </recommendedName>
</protein>
<proteinExistence type="inferred from homology"/>
<evidence type="ECO:0000313" key="4">
    <source>
        <dbReference type="EMBL" id="SEP15687.1"/>
    </source>
</evidence>